<evidence type="ECO:0000313" key="4">
    <source>
        <dbReference type="Proteomes" id="UP000188320"/>
    </source>
</evidence>
<keyword evidence="4" id="KW-1185">Reference proteome</keyword>
<dbReference type="InterPro" id="IPR041499">
    <property type="entry name" value="Tfc1/Sfc1_N"/>
</dbReference>
<evidence type="ECO:0000259" key="2">
    <source>
        <dbReference type="Pfam" id="PF17682"/>
    </source>
</evidence>
<dbReference type="Proteomes" id="UP000188320">
    <property type="component" value="Unassembled WGS sequence"/>
</dbReference>
<evidence type="ECO:0000313" key="3">
    <source>
        <dbReference type="EMBL" id="OMH81670.1"/>
    </source>
</evidence>
<organism evidence="3 4">
    <name type="scientific">Zancudomyces culisetae</name>
    <name type="common">Gut fungus</name>
    <name type="synonym">Smittium culisetae</name>
    <dbReference type="NCBI Taxonomy" id="1213189"/>
    <lineage>
        <taxon>Eukaryota</taxon>
        <taxon>Fungi</taxon>
        <taxon>Fungi incertae sedis</taxon>
        <taxon>Zoopagomycota</taxon>
        <taxon>Kickxellomycotina</taxon>
        <taxon>Harpellomycetes</taxon>
        <taxon>Harpellales</taxon>
        <taxon>Legeriomycetaceae</taxon>
        <taxon>Zancudomyces</taxon>
    </lineage>
</organism>
<dbReference type="AlphaFoldDB" id="A0A1R1PL24"/>
<proteinExistence type="predicted"/>
<reference evidence="4" key="1">
    <citation type="submission" date="2017-01" db="EMBL/GenBank/DDBJ databases">
        <authorList>
            <person name="Wang Y."/>
            <person name="White M."/>
            <person name="Kvist S."/>
            <person name="Moncalvo J.-M."/>
        </authorList>
    </citation>
    <scope>NUCLEOTIDE SEQUENCE [LARGE SCALE GENOMIC DNA]</scope>
    <source>
        <strain evidence="4">COL-18-3</strain>
    </source>
</reference>
<feature type="domain" description="Transcription factor IIIC subunit Tfc1/Sfc1 triple barrel" evidence="2">
    <location>
        <begin position="17"/>
        <end position="121"/>
    </location>
</feature>
<dbReference type="GO" id="GO:0001002">
    <property type="term" value="F:RNA polymerase III type 1 promoter sequence-specific DNA binding"/>
    <property type="evidence" value="ECO:0007669"/>
    <property type="project" value="TreeGrafter"/>
</dbReference>
<comment type="caution">
    <text evidence="3">The sequence shown here is derived from an EMBL/GenBank/DDBJ whole genome shotgun (WGS) entry which is preliminary data.</text>
</comment>
<accession>A0A1R1PL24</accession>
<dbReference type="GO" id="GO:0006384">
    <property type="term" value="P:transcription initiation at RNA polymerase III promoter"/>
    <property type="evidence" value="ECO:0007669"/>
    <property type="project" value="InterPro"/>
</dbReference>
<dbReference type="Pfam" id="PF17682">
    <property type="entry name" value="Tau95_N"/>
    <property type="match status" value="1"/>
</dbReference>
<protein>
    <submittedName>
        <fullName evidence="3">General transcription factor 3C polypeptide 5</fullName>
    </submittedName>
</protein>
<dbReference type="PANTHER" id="PTHR13230:SF5">
    <property type="entry name" value="GENERAL TRANSCRIPTION FACTOR 3C POLYPEPTIDE 5"/>
    <property type="match status" value="1"/>
</dbReference>
<dbReference type="InterPro" id="IPR040454">
    <property type="entry name" value="TF_IIIC_Tfc1/Sfc1"/>
</dbReference>
<dbReference type="PANTHER" id="PTHR13230">
    <property type="entry name" value="GENERAL TRANSCRIPTION FACTOR IIIC, POLYPEPTIDE 5"/>
    <property type="match status" value="1"/>
</dbReference>
<dbReference type="OrthoDB" id="5598268at2759"/>
<dbReference type="GO" id="GO:0000127">
    <property type="term" value="C:transcription factor TFIIIC complex"/>
    <property type="evidence" value="ECO:0007669"/>
    <property type="project" value="InterPro"/>
</dbReference>
<sequence length="329" mass="37606">MTEEAAKKNFPEKIYFGVEYPGYVKSVEKAIETMGGCEKIANSVLMKSDDGLELSYDPEDMYLKPLVGDIVYTGNMLLKVTRKVKKYKDGRVEPIDSKWDVENMGIISKTARFRGMADWHFGTERDDNVYKYIEESKSLTSLGSIDKLTKELLEVPEIFYTTPLPFMAKMSWSFKTPGAKANPYTREHFELRENGVTPVTEYVAKKKKKNSRMIMVKYGQKEYPKMNFELYKGPDVRAQIGRKSRFVEYEDFEGDEKENKKTNDGYDPSLNDTEDRMVVDQEEGASRESSVGIYDGYADGNRANSDVNAPPQPSKMLGTTTKYTVKCML</sequence>
<dbReference type="Gene3D" id="3.30.200.160">
    <property type="entry name" value="TFIIIC, subcomplex tauA, subunit Sfc1, barrel domain"/>
    <property type="match status" value="1"/>
</dbReference>
<dbReference type="EMBL" id="LSSK01000847">
    <property type="protein sequence ID" value="OMH81670.1"/>
    <property type="molecule type" value="Genomic_DNA"/>
</dbReference>
<gene>
    <name evidence="3" type="ORF">AX774_g4869</name>
</gene>
<evidence type="ECO:0000256" key="1">
    <source>
        <dbReference type="SAM" id="MobiDB-lite"/>
    </source>
</evidence>
<name>A0A1R1PL24_ZANCU</name>
<dbReference type="InterPro" id="IPR042536">
    <property type="entry name" value="TFIIIC_tauA_Sfc1"/>
</dbReference>
<dbReference type="GO" id="GO:0001003">
    <property type="term" value="F:RNA polymerase III type 2 promoter sequence-specific DNA binding"/>
    <property type="evidence" value="ECO:0007669"/>
    <property type="project" value="TreeGrafter"/>
</dbReference>
<feature type="region of interest" description="Disordered" evidence="1">
    <location>
        <begin position="252"/>
        <end position="315"/>
    </location>
</feature>